<name>A0AAE4WHZ2_AGRVI</name>
<dbReference type="InterPro" id="IPR010680">
    <property type="entry name" value="TraH_2"/>
</dbReference>
<gene>
    <name evidence="2" type="ORF">GOZ95_24925</name>
</gene>
<sequence length="210" mass="22409">MVDAALIKECSDPGLKPAIVEQFIERAGAPDPLAVAVRSGNRVVLVPRPKTAEEALALIRDNLGRNTVRVGITQYPAGLGIVEAGELKPDLVDACENMRMGTALFAKVYRIVIKWYGNPTAKDVLPQVFDDAIIAWQTGYFEGTAVFRAEDPGKMKLTDPGPVKKDGTERASIEAPAGDDVESAKQGETPSDPNTAGIRIDLSGLGARKP</sequence>
<evidence type="ECO:0000313" key="2">
    <source>
        <dbReference type="EMBL" id="MUZ60674.1"/>
    </source>
</evidence>
<proteinExistence type="predicted"/>
<protein>
    <submittedName>
        <fullName evidence="2">Conjugal transfer protein TraH</fullName>
    </submittedName>
</protein>
<dbReference type="Pfam" id="PF06871">
    <property type="entry name" value="TraH_2"/>
    <property type="match status" value="1"/>
</dbReference>
<dbReference type="AlphaFoldDB" id="A0AAE4WHZ2"/>
<dbReference type="Proteomes" id="UP000436692">
    <property type="component" value="Unassembled WGS sequence"/>
</dbReference>
<comment type="caution">
    <text evidence="2">The sequence shown here is derived from an EMBL/GenBank/DDBJ whole genome shotgun (WGS) entry which is preliminary data.</text>
</comment>
<accession>A0AAE4WHZ2</accession>
<dbReference type="NCBIfam" id="NF010417">
    <property type="entry name" value="PRK13843.1"/>
    <property type="match status" value="1"/>
</dbReference>
<feature type="region of interest" description="Disordered" evidence="1">
    <location>
        <begin position="152"/>
        <end position="210"/>
    </location>
</feature>
<evidence type="ECO:0000313" key="3">
    <source>
        <dbReference type="Proteomes" id="UP000436692"/>
    </source>
</evidence>
<reference evidence="2 3" key="1">
    <citation type="submission" date="2019-12" db="EMBL/GenBank/DDBJ databases">
        <title>Whole-genome sequencing of Allorhizobium vitis.</title>
        <authorList>
            <person name="Gan H.M."/>
            <person name="Szegedi E."/>
            <person name="Burr T."/>
            <person name="Savka M.A."/>
        </authorList>
    </citation>
    <scope>NUCLEOTIDE SEQUENCE [LARGE SCALE GENOMIC DNA]</scope>
    <source>
        <strain evidence="2 3">CG989</strain>
    </source>
</reference>
<feature type="compositionally biased region" description="Basic and acidic residues" evidence="1">
    <location>
        <begin position="152"/>
        <end position="172"/>
    </location>
</feature>
<organism evidence="2 3">
    <name type="scientific">Agrobacterium vitis</name>
    <name type="common">Rhizobium vitis</name>
    <dbReference type="NCBI Taxonomy" id="373"/>
    <lineage>
        <taxon>Bacteria</taxon>
        <taxon>Pseudomonadati</taxon>
        <taxon>Pseudomonadota</taxon>
        <taxon>Alphaproteobacteria</taxon>
        <taxon>Hyphomicrobiales</taxon>
        <taxon>Rhizobiaceae</taxon>
        <taxon>Rhizobium/Agrobacterium group</taxon>
        <taxon>Agrobacterium</taxon>
    </lineage>
</organism>
<dbReference type="EMBL" id="WPHM01000019">
    <property type="protein sequence ID" value="MUZ60674.1"/>
    <property type="molecule type" value="Genomic_DNA"/>
</dbReference>
<evidence type="ECO:0000256" key="1">
    <source>
        <dbReference type="SAM" id="MobiDB-lite"/>
    </source>
</evidence>
<dbReference type="RefSeq" id="WP_156551324.1">
    <property type="nucleotide sequence ID" value="NZ_JABAEJ010000019.1"/>
</dbReference>